<keyword evidence="2" id="KW-1185">Reference proteome</keyword>
<organism evidence="1 2">
    <name type="scientific">Cladobotryum mycophilum</name>
    <dbReference type="NCBI Taxonomy" id="491253"/>
    <lineage>
        <taxon>Eukaryota</taxon>
        <taxon>Fungi</taxon>
        <taxon>Dikarya</taxon>
        <taxon>Ascomycota</taxon>
        <taxon>Pezizomycotina</taxon>
        <taxon>Sordariomycetes</taxon>
        <taxon>Hypocreomycetidae</taxon>
        <taxon>Hypocreales</taxon>
        <taxon>Hypocreaceae</taxon>
        <taxon>Cladobotryum</taxon>
    </lineage>
</organism>
<dbReference type="EMBL" id="JAVFKD010000013">
    <property type="protein sequence ID" value="KAK5991683.1"/>
    <property type="molecule type" value="Genomic_DNA"/>
</dbReference>
<reference evidence="1 2" key="1">
    <citation type="submission" date="2024-01" db="EMBL/GenBank/DDBJ databases">
        <title>Complete genome of Cladobotryum mycophilum ATHUM6906.</title>
        <authorList>
            <person name="Christinaki A.C."/>
            <person name="Myridakis A.I."/>
            <person name="Kouvelis V.N."/>
        </authorList>
    </citation>
    <scope>NUCLEOTIDE SEQUENCE [LARGE SCALE GENOMIC DNA]</scope>
    <source>
        <strain evidence="1 2">ATHUM6906</strain>
    </source>
</reference>
<gene>
    <name evidence="1" type="ORF">PT974_07716</name>
</gene>
<accession>A0ABR0SHR4</accession>
<proteinExistence type="predicted"/>
<protein>
    <submittedName>
        <fullName evidence="1">Uncharacterized protein</fullName>
    </submittedName>
</protein>
<name>A0ABR0SHR4_9HYPO</name>
<evidence type="ECO:0000313" key="2">
    <source>
        <dbReference type="Proteomes" id="UP001338125"/>
    </source>
</evidence>
<comment type="caution">
    <text evidence="1">The sequence shown here is derived from an EMBL/GenBank/DDBJ whole genome shotgun (WGS) entry which is preliminary data.</text>
</comment>
<dbReference type="Proteomes" id="UP001338125">
    <property type="component" value="Unassembled WGS sequence"/>
</dbReference>
<sequence>MVFLPPNSNSTIVTAYLLAPLSDGELKAVKAAFELGGHLRFAPMVEIKIVRPPDDYLGKSHAYIRTKEDEADRPEPFVIIDERAVSEEAVWYVKWFADQEEVDDATVESTSVLWEILVKTDEFSFMWVNYDIGNMSIGEDLGNCGVDYPVKEGFVQPKVFALYTDMREEQYHVPAWVTAAPGIARFKPGVAEAAGLITDGGWGYPNEAEWIWKPDGSRVKAPEGCVVLQVKWNPDFPWPEYRWPRGSL</sequence>
<evidence type="ECO:0000313" key="1">
    <source>
        <dbReference type="EMBL" id="KAK5991683.1"/>
    </source>
</evidence>